<dbReference type="InterPro" id="IPR043128">
    <property type="entry name" value="Rev_trsase/Diguanyl_cyclase"/>
</dbReference>
<evidence type="ECO:0000256" key="1">
    <source>
        <dbReference type="ARBA" id="ARBA00010945"/>
    </source>
</evidence>
<dbReference type="InterPro" id="IPR001126">
    <property type="entry name" value="UmuC"/>
</dbReference>
<dbReference type="PANTHER" id="PTHR11076:SF35">
    <property type="entry name" value="DNA REPAIR PROTEIN HOMOLOG YOBH"/>
    <property type="match status" value="1"/>
</dbReference>
<dbReference type="GO" id="GO:0009432">
    <property type="term" value="P:SOS response"/>
    <property type="evidence" value="ECO:0007669"/>
    <property type="project" value="TreeGrafter"/>
</dbReference>
<dbReference type="EMBL" id="FNYK01000009">
    <property type="protein sequence ID" value="SEI55838.1"/>
    <property type="molecule type" value="Genomic_DNA"/>
</dbReference>
<dbReference type="PANTHER" id="PTHR11076">
    <property type="entry name" value="DNA REPAIR POLYMERASE UMUC / TRANSFERASE FAMILY MEMBER"/>
    <property type="match status" value="1"/>
</dbReference>
<evidence type="ECO:0000259" key="3">
    <source>
        <dbReference type="PROSITE" id="PS50173"/>
    </source>
</evidence>
<comment type="similarity">
    <text evidence="1">Belongs to the DNA polymerase type-Y family.</text>
</comment>
<dbReference type="eggNOG" id="COG0389">
    <property type="taxonomic scope" value="Bacteria"/>
</dbReference>
<feature type="domain" description="UmuC" evidence="3">
    <location>
        <begin position="5"/>
        <end position="194"/>
    </location>
</feature>
<dbReference type="GO" id="GO:0003887">
    <property type="term" value="F:DNA-directed DNA polymerase activity"/>
    <property type="evidence" value="ECO:0007669"/>
    <property type="project" value="TreeGrafter"/>
</dbReference>
<evidence type="ECO:0000313" key="5">
    <source>
        <dbReference type="Proteomes" id="UP000183028"/>
    </source>
</evidence>
<dbReference type="InterPro" id="IPR017961">
    <property type="entry name" value="DNA_pol_Y-fam_little_finger"/>
</dbReference>
<dbReference type="GO" id="GO:0005829">
    <property type="term" value="C:cytosol"/>
    <property type="evidence" value="ECO:0007669"/>
    <property type="project" value="TreeGrafter"/>
</dbReference>
<sequence length="430" mass="49328">MNHIYLCIDLKSFYASVECVARGLDPMTTNLVVADSSRTEKTICLAVSPALKALGVKNRCRVFEIPKHINYIMATPRMQEYINVSASIYAIYLKYISKDDIHVYSIDEAFLDITNYLSLYHMSAKELAVMIMDDIYQNTGITATAGIGTNMYLTKIALDITAKHVDDHIGYLDEELFRKTLWDHQPLTDFWRIGKGIAKHLAQMHIYTMRQLAHYNEDELYRQFGIDAELLIDHAWGRESVTIADIKHFAPKNHSLTSGQVLSRDYSFEEGLIVVKEMAEDLAYELVDARLVTSQISLMLGYTKNTRNPSRKVITLSVNTSSSRILVDETIKLYQKICDKRYGVRRMMLAYLRVEDEMYESYDLFSDQEAIEEDKKLAEVTLAIRKKFGANALLKARDFERGATAKERHEQIGGHRKGDETWEDGQLPTR</sequence>
<reference evidence="5" key="1">
    <citation type="submission" date="2016-10" db="EMBL/GenBank/DDBJ databases">
        <authorList>
            <person name="Varghese N."/>
        </authorList>
    </citation>
    <scope>NUCLEOTIDE SEQUENCE [LARGE SCALE GENOMIC DNA]</scope>
    <source>
        <strain evidence="5">DSM 20406</strain>
    </source>
</reference>
<dbReference type="AlphaFoldDB" id="A0A1H6RJ62"/>
<feature type="compositionally biased region" description="Basic and acidic residues" evidence="2">
    <location>
        <begin position="403"/>
        <end position="420"/>
    </location>
</feature>
<dbReference type="GO" id="GO:0042276">
    <property type="term" value="P:error-prone translesion synthesis"/>
    <property type="evidence" value="ECO:0007669"/>
    <property type="project" value="TreeGrafter"/>
</dbReference>
<dbReference type="InterPro" id="IPR050116">
    <property type="entry name" value="DNA_polymerase-Y"/>
</dbReference>
<protein>
    <submittedName>
        <fullName evidence="4">DNA polymerase V</fullName>
    </submittedName>
</protein>
<keyword evidence="5" id="KW-1185">Reference proteome</keyword>
<proteinExistence type="inferred from homology"/>
<dbReference type="Pfam" id="PF11799">
    <property type="entry name" value="IMS_C"/>
    <property type="match status" value="1"/>
</dbReference>
<organism evidence="4 5">
    <name type="scientific">Sharpea azabuensis</name>
    <dbReference type="NCBI Taxonomy" id="322505"/>
    <lineage>
        <taxon>Bacteria</taxon>
        <taxon>Bacillati</taxon>
        <taxon>Bacillota</taxon>
        <taxon>Erysipelotrichia</taxon>
        <taxon>Erysipelotrichales</taxon>
        <taxon>Coprobacillaceae</taxon>
        <taxon>Sharpea</taxon>
    </lineage>
</organism>
<dbReference type="OrthoDB" id="9808813at2"/>
<dbReference type="PROSITE" id="PS50173">
    <property type="entry name" value="UMUC"/>
    <property type="match status" value="1"/>
</dbReference>
<dbReference type="STRING" id="322505.SAMN04487836_1407"/>
<dbReference type="Gene3D" id="1.10.150.20">
    <property type="entry name" value="5' to 3' exonuclease, C-terminal subdomain"/>
    <property type="match status" value="1"/>
</dbReference>
<gene>
    <name evidence="4" type="ORF">SAMN04487834_100938</name>
</gene>
<dbReference type="InterPro" id="IPR043502">
    <property type="entry name" value="DNA/RNA_pol_sf"/>
</dbReference>
<dbReference type="GO" id="GO:0006281">
    <property type="term" value="P:DNA repair"/>
    <property type="evidence" value="ECO:0007669"/>
    <property type="project" value="InterPro"/>
</dbReference>
<accession>A0A1H6RJ62</accession>
<dbReference type="Gene3D" id="3.30.70.270">
    <property type="match status" value="1"/>
</dbReference>
<dbReference type="CDD" id="cd01700">
    <property type="entry name" value="PolY_Pol_V_umuC"/>
    <property type="match status" value="1"/>
</dbReference>
<dbReference type="Pfam" id="PF00817">
    <property type="entry name" value="IMS"/>
    <property type="match status" value="1"/>
</dbReference>
<name>A0A1H6RJ62_9FIRM</name>
<dbReference type="Proteomes" id="UP000183028">
    <property type="component" value="Unassembled WGS sequence"/>
</dbReference>
<evidence type="ECO:0000256" key="2">
    <source>
        <dbReference type="SAM" id="MobiDB-lite"/>
    </source>
</evidence>
<dbReference type="Gene3D" id="3.40.1170.60">
    <property type="match status" value="1"/>
</dbReference>
<dbReference type="GO" id="GO:0003684">
    <property type="term" value="F:damaged DNA binding"/>
    <property type="evidence" value="ECO:0007669"/>
    <property type="project" value="InterPro"/>
</dbReference>
<feature type="region of interest" description="Disordered" evidence="2">
    <location>
        <begin position="403"/>
        <end position="430"/>
    </location>
</feature>
<evidence type="ECO:0000313" key="4">
    <source>
        <dbReference type="EMBL" id="SEI55838.1"/>
    </source>
</evidence>
<dbReference type="SUPFAM" id="SSF56672">
    <property type="entry name" value="DNA/RNA polymerases"/>
    <property type="match status" value="1"/>
</dbReference>